<dbReference type="SUPFAM" id="SSF56059">
    <property type="entry name" value="Glutathione synthetase ATP-binding domain-like"/>
    <property type="match status" value="1"/>
</dbReference>
<evidence type="ECO:0000259" key="5">
    <source>
        <dbReference type="PROSITE" id="PS50975"/>
    </source>
</evidence>
<keyword evidence="1" id="KW-0436">Ligase</keyword>
<evidence type="ECO:0000313" key="6">
    <source>
        <dbReference type="EMBL" id="MFI8751875.1"/>
    </source>
</evidence>
<dbReference type="Gene3D" id="3.30.470.20">
    <property type="entry name" value="ATP-grasp fold, B domain"/>
    <property type="match status" value="1"/>
</dbReference>
<evidence type="ECO:0000256" key="1">
    <source>
        <dbReference type="ARBA" id="ARBA00022598"/>
    </source>
</evidence>
<name>A0ABW8BXD3_9GAMM</name>
<dbReference type="PROSITE" id="PS50975">
    <property type="entry name" value="ATP_GRASP"/>
    <property type="match status" value="1"/>
</dbReference>
<feature type="domain" description="ATP-grasp" evidence="5">
    <location>
        <begin position="109"/>
        <end position="323"/>
    </location>
</feature>
<protein>
    <submittedName>
        <fullName evidence="6">ATP-grasp domain-containing protein</fullName>
    </submittedName>
</protein>
<dbReference type="InterPro" id="IPR005479">
    <property type="entry name" value="CPAse_ATP-bd"/>
</dbReference>
<dbReference type="Proteomes" id="UP001614338">
    <property type="component" value="Unassembled WGS sequence"/>
</dbReference>
<dbReference type="RefSeq" id="WP_399846450.1">
    <property type="nucleotide sequence ID" value="NZ_JBITWC010000043.1"/>
</dbReference>
<dbReference type="InterPro" id="IPR011761">
    <property type="entry name" value="ATP-grasp"/>
</dbReference>
<organism evidence="6 7">
    <name type="scientific">Vreelandella lionensis</name>
    <dbReference type="NCBI Taxonomy" id="1144478"/>
    <lineage>
        <taxon>Bacteria</taxon>
        <taxon>Pseudomonadati</taxon>
        <taxon>Pseudomonadota</taxon>
        <taxon>Gammaproteobacteria</taxon>
        <taxon>Oceanospirillales</taxon>
        <taxon>Halomonadaceae</taxon>
        <taxon>Vreelandella</taxon>
    </lineage>
</organism>
<keyword evidence="3 4" id="KW-0067">ATP-binding</keyword>
<keyword evidence="7" id="KW-1185">Reference proteome</keyword>
<evidence type="ECO:0000313" key="7">
    <source>
        <dbReference type="Proteomes" id="UP001614338"/>
    </source>
</evidence>
<evidence type="ECO:0000256" key="4">
    <source>
        <dbReference type="PROSITE-ProRule" id="PRU00409"/>
    </source>
</evidence>
<reference evidence="6 7" key="1">
    <citation type="submission" date="2024-10" db="EMBL/GenBank/DDBJ databases">
        <title>The Natural Products Discovery Center: Release of the First 8490 Sequenced Strains for Exploring Actinobacteria Biosynthetic Diversity.</title>
        <authorList>
            <person name="Kalkreuter E."/>
            <person name="Kautsar S.A."/>
            <person name="Yang D."/>
            <person name="Bader C.D."/>
            <person name="Teijaro C.N."/>
            <person name="Fluegel L."/>
            <person name="Davis C.M."/>
            <person name="Simpson J.R."/>
            <person name="Lauterbach L."/>
            <person name="Steele A.D."/>
            <person name="Gui C."/>
            <person name="Meng S."/>
            <person name="Li G."/>
            <person name="Viehrig K."/>
            <person name="Ye F."/>
            <person name="Su P."/>
            <person name="Kiefer A.F."/>
            <person name="Nichols A."/>
            <person name="Cepeda A.J."/>
            <person name="Yan W."/>
            <person name="Fan B."/>
            <person name="Jiang Y."/>
            <person name="Adhikari A."/>
            <person name="Zheng C.-J."/>
            <person name="Schuster L."/>
            <person name="Cowan T.M."/>
            <person name="Smanski M.J."/>
            <person name="Chevrette M.G."/>
            <person name="De Carvalho L.P.S."/>
            <person name="Shen B."/>
        </authorList>
    </citation>
    <scope>NUCLEOTIDE SEQUENCE [LARGE SCALE GENOMIC DNA]</scope>
    <source>
        <strain evidence="6 7">NPDC077409</strain>
    </source>
</reference>
<comment type="caution">
    <text evidence="6">The sequence shown here is derived from an EMBL/GenBank/DDBJ whole genome shotgun (WGS) entry which is preliminary data.</text>
</comment>
<proteinExistence type="predicted"/>
<evidence type="ECO:0000256" key="3">
    <source>
        <dbReference type="ARBA" id="ARBA00022840"/>
    </source>
</evidence>
<dbReference type="InterPro" id="IPR052032">
    <property type="entry name" value="ATP-dep_AA_Ligase"/>
</dbReference>
<dbReference type="EMBL" id="JBITWC010000043">
    <property type="protein sequence ID" value="MFI8751875.1"/>
    <property type="molecule type" value="Genomic_DNA"/>
</dbReference>
<dbReference type="PROSITE" id="PS00867">
    <property type="entry name" value="CPSASE_2"/>
    <property type="match status" value="1"/>
</dbReference>
<dbReference type="PANTHER" id="PTHR43585:SF2">
    <property type="entry name" value="ATP-GRASP ENZYME FSQD"/>
    <property type="match status" value="1"/>
</dbReference>
<dbReference type="PANTHER" id="PTHR43585">
    <property type="entry name" value="FUMIPYRROLE BIOSYNTHESIS PROTEIN C"/>
    <property type="match status" value="1"/>
</dbReference>
<evidence type="ECO:0000256" key="2">
    <source>
        <dbReference type="ARBA" id="ARBA00022741"/>
    </source>
</evidence>
<sequence>MKRNVFVIALEDKQKTAMQTLRERKDLEIHGLLDVDTAVEADKVSFNQLLSSAKEQLNVYPGTIDAIIAQWDFPTSVIVPILCQHYHLPSPSITSVLKCEHKYWSRLEQQKVVPDVVPNFCGIDPFADDPLSQVTLDYPFWLKPVKAFSSHLGFKIENQPQFEQAMEEIRAGIRQLGDAFNEALAYIELPEEIAQLDGNACIAEEIISGVQAAPEGSVFNGEFNIHGIISQPKAENSISLFDRLEYPSNLPEHVHHKMVETAKTFLTHIGYNNGCFNVEFMWDEAREKLWLIEVNTRISQSHSEIFVLVDGMSNHEIAVDIALGQRPSLLNRQGVAAMAAKCFIPFAHQDGVVKRIPSQEEIDALKQRLPHTDVVIDVAPGQQLSHLMHQDSFCYRLGTLYVTGNTHEEIEQNYQFCLDFLNFDIEPIDSIETVDS</sequence>
<accession>A0ABW8BXD3</accession>
<dbReference type="Pfam" id="PF13535">
    <property type="entry name" value="ATP-grasp_4"/>
    <property type="match status" value="1"/>
</dbReference>
<keyword evidence="2 4" id="KW-0547">Nucleotide-binding</keyword>
<gene>
    <name evidence="6" type="ORF">ACIGG6_17980</name>
</gene>